<dbReference type="Proteomes" id="UP001291623">
    <property type="component" value="Unassembled WGS sequence"/>
</dbReference>
<dbReference type="EMBL" id="JAVYJV010000008">
    <property type="protein sequence ID" value="KAK4364622.1"/>
    <property type="molecule type" value="Genomic_DNA"/>
</dbReference>
<reference evidence="2" key="1">
    <citation type="submission" date="2023-12" db="EMBL/GenBank/DDBJ databases">
        <title>Genome assembly of Anisodus tanguticus.</title>
        <authorList>
            <person name="Wang Y.-J."/>
        </authorList>
    </citation>
    <scope>NUCLEOTIDE SEQUENCE</scope>
    <source>
        <strain evidence="2">KB-2021</strain>
        <tissue evidence="2">Leaf</tissue>
    </source>
</reference>
<sequence>MGSEGETSRSKRSRTSQEISPTSRRIEWYPDSAEERETTGCFLDFPDIDELPRLM</sequence>
<accession>A0AAE1S832</accession>
<evidence type="ECO:0000313" key="2">
    <source>
        <dbReference type="EMBL" id="KAK4364622.1"/>
    </source>
</evidence>
<dbReference type="AlphaFoldDB" id="A0AAE1S832"/>
<protein>
    <submittedName>
        <fullName evidence="2">Uncharacterized protein</fullName>
    </submittedName>
</protein>
<organism evidence="2 3">
    <name type="scientific">Anisodus tanguticus</name>
    <dbReference type="NCBI Taxonomy" id="243964"/>
    <lineage>
        <taxon>Eukaryota</taxon>
        <taxon>Viridiplantae</taxon>
        <taxon>Streptophyta</taxon>
        <taxon>Embryophyta</taxon>
        <taxon>Tracheophyta</taxon>
        <taxon>Spermatophyta</taxon>
        <taxon>Magnoliopsida</taxon>
        <taxon>eudicotyledons</taxon>
        <taxon>Gunneridae</taxon>
        <taxon>Pentapetalae</taxon>
        <taxon>asterids</taxon>
        <taxon>lamiids</taxon>
        <taxon>Solanales</taxon>
        <taxon>Solanaceae</taxon>
        <taxon>Solanoideae</taxon>
        <taxon>Hyoscyameae</taxon>
        <taxon>Anisodus</taxon>
    </lineage>
</organism>
<evidence type="ECO:0000313" key="3">
    <source>
        <dbReference type="Proteomes" id="UP001291623"/>
    </source>
</evidence>
<keyword evidence="3" id="KW-1185">Reference proteome</keyword>
<comment type="caution">
    <text evidence="2">The sequence shown here is derived from an EMBL/GenBank/DDBJ whole genome shotgun (WGS) entry which is preliminary data.</text>
</comment>
<name>A0AAE1S832_9SOLA</name>
<proteinExistence type="predicted"/>
<feature type="region of interest" description="Disordered" evidence="1">
    <location>
        <begin position="1"/>
        <end position="37"/>
    </location>
</feature>
<evidence type="ECO:0000256" key="1">
    <source>
        <dbReference type="SAM" id="MobiDB-lite"/>
    </source>
</evidence>
<feature type="compositionally biased region" description="Basic and acidic residues" evidence="1">
    <location>
        <begin position="24"/>
        <end position="37"/>
    </location>
</feature>
<gene>
    <name evidence="2" type="ORF">RND71_015980</name>
</gene>